<feature type="domain" description="ABC transmembrane type-1" evidence="8">
    <location>
        <begin position="302"/>
        <end position="491"/>
    </location>
</feature>
<feature type="transmembrane region" description="Helical" evidence="7">
    <location>
        <begin position="304"/>
        <end position="330"/>
    </location>
</feature>
<keyword evidence="6 7" id="KW-0472">Membrane</keyword>
<dbReference type="EMBL" id="JARLKY010000009">
    <property type="protein sequence ID" value="MEC0226283.1"/>
    <property type="molecule type" value="Genomic_DNA"/>
</dbReference>
<keyword evidence="3" id="KW-1003">Cell membrane</keyword>
<dbReference type="PANTHER" id="PTHR43386:SF1">
    <property type="entry name" value="D,D-DIPEPTIDE TRANSPORT SYSTEM PERMEASE PROTEIN DDPC-RELATED"/>
    <property type="match status" value="1"/>
</dbReference>
<comment type="similarity">
    <text evidence="7">Belongs to the binding-protein-dependent transport system permease family.</text>
</comment>
<organism evidence="9 10">
    <name type="scientific">Paenibacillus alba</name>
    <dbReference type="NCBI Taxonomy" id="1197127"/>
    <lineage>
        <taxon>Bacteria</taxon>
        <taxon>Bacillati</taxon>
        <taxon>Bacillota</taxon>
        <taxon>Bacilli</taxon>
        <taxon>Bacillales</taxon>
        <taxon>Paenibacillaceae</taxon>
        <taxon>Paenibacillus</taxon>
    </lineage>
</organism>
<reference evidence="9 10" key="1">
    <citation type="submission" date="2023-03" db="EMBL/GenBank/DDBJ databases">
        <title>Bacillus Genome Sequencing.</title>
        <authorList>
            <person name="Dunlap C."/>
        </authorList>
    </citation>
    <scope>NUCLEOTIDE SEQUENCE [LARGE SCALE GENOMIC DNA]</scope>
    <source>
        <strain evidence="9 10">BD-533</strain>
    </source>
</reference>
<accession>A0ABU6FWK6</accession>
<protein>
    <submittedName>
        <fullName evidence="9">ABC transporter permease</fullName>
    </submittedName>
</protein>
<comment type="caution">
    <text evidence="9">The sequence shown here is derived from an EMBL/GenBank/DDBJ whole genome shotgun (WGS) entry which is preliminary data.</text>
</comment>
<feature type="transmembrane region" description="Helical" evidence="7">
    <location>
        <begin position="473"/>
        <end position="491"/>
    </location>
</feature>
<proteinExistence type="inferred from homology"/>
<evidence type="ECO:0000256" key="7">
    <source>
        <dbReference type="RuleBase" id="RU363032"/>
    </source>
</evidence>
<dbReference type="InterPro" id="IPR050366">
    <property type="entry name" value="BP-dependent_transpt_permease"/>
</dbReference>
<keyword evidence="2 7" id="KW-0813">Transport</keyword>
<evidence type="ECO:0000256" key="1">
    <source>
        <dbReference type="ARBA" id="ARBA00004651"/>
    </source>
</evidence>
<dbReference type="RefSeq" id="WP_326070676.1">
    <property type="nucleotide sequence ID" value="NZ_JARLKY010000009.1"/>
</dbReference>
<dbReference type="Gene3D" id="1.10.3720.10">
    <property type="entry name" value="MetI-like"/>
    <property type="match status" value="1"/>
</dbReference>
<feature type="transmembrane region" description="Helical" evidence="7">
    <location>
        <begin position="96"/>
        <end position="116"/>
    </location>
</feature>
<feature type="transmembrane region" description="Helical" evidence="7">
    <location>
        <begin position="187"/>
        <end position="215"/>
    </location>
</feature>
<feature type="transmembrane region" description="Helical" evidence="7">
    <location>
        <begin position="153"/>
        <end position="175"/>
    </location>
</feature>
<dbReference type="PROSITE" id="PS50928">
    <property type="entry name" value="ABC_TM1"/>
    <property type="match status" value="1"/>
</dbReference>
<evidence type="ECO:0000313" key="9">
    <source>
        <dbReference type="EMBL" id="MEC0226283.1"/>
    </source>
</evidence>
<evidence type="ECO:0000256" key="2">
    <source>
        <dbReference type="ARBA" id="ARBA00022448"/>
    </source>
</evidence>
<evidence type="ECO:0000256" key="4">
    <source>
        <dbReference type="ARBA" id="ARBA00022692"/>
    </source>
</evidence>
<feature type="transmembrane region" description="Helical" evidence="7">
    <location>
        <begin position="55"/>
        <end position="76"/>
    </location>
</feature>
<evidence type="ECO:0000256" key="5">
    <source>
        <dbReference type="ARBA" id="ARBA00022989"/>
    </source>
</evidence>
<gene>
    <name evidence="9" type="ORF">P4I72_04045</name>
</gene>
<sequence>MTKPILTKQEINFRLRTCTEYGQASFAGIASLVLAFVLLINSFQGAGSSGVKPYIFTAFASYLAFALLQLGTMALIRRDLLLHGELRRTTRRLGYVLLISLLTANIFVVTAAFQLIKRKKSAAYTLSVYTLLTTVFVFAISALNVFKPYVSNLFVPGMLLLLVGGAVQLLALLLIARYSDDTLLPKWMWIAAILLIATTVTGNLFALALGILLIARLRNRNDSSGAKLNQVIDRLSRSSTSMLGLWFIGFLITISLCSYLTFDYGMAIDNNYGTILQPPSLTYPLGTDNFGRCLFSRIVFGARISLFVGILSTLIPVIIGGSLGAISGYYGRHTDNLIMRVLDILYAIPGILLAIAIIAAFGANTVNLILALSIGAIPTYARTMRANVLLVSSLEYVQAARAFGAGDLKILLRHIVPNSLAPMIVKSTLTVGGAIISTSSLSFLGLGVEPHIPEWGNILKVGSTYLETNAYTAIYPGLAIIALVLSFNFLGDGLRDALDPKLD</sequence>
<evidence type="ECO:0000256" key="6">
    <source>
        <dbReference type="ARBA" id="ARBA00023136"/>
    </source>
</evidence>
<keyword evidence="4 7" id="KW-0812">Transmembrane</keyword>
<dbReference type="CDD" id="cd06261">
    <property type="entry name" value="TM_PBP2"/>
    <property type="match status" value="1"/>
</dbReference>
<dbReference type="InterPro" id="IPR035906">
    <property type="entry name" value="MetI-like_sf"/>
</dbReference>
<feature type="transmembrane region" description="Helical" evidence="7">
    <location>
        <begin position="122"/>
        <end position="146"/>
    </location>
</feature>
<keyword evidence="5 7" id="KW-1133">Transmembrane helix</keyword>
<comment type="subcellular location">
    <subcellularLocation>
        <location evidence="1 7">Cell membrane</location>
        <topology evidence="1 7">Multi-pass membrane protein</topology>
    </subcellularLocation>
</comment>
<keyword evidence="10" id="KW-1185">Reference proteome</keyword>
<dbReference type="SUPFAM" id="SSF161098">
    <property type="entry name" value="MetI-like"/>
    <property type="match status" value="1"/>
</dbReference>
<dbReference type="InterPro" id="IPR000515">
    <property type="entry name" value="MetI-like"/>
</dbReference>
<name>A0ABU6FWK6_9BACL</name>
<dbReference type="PANTHER" id="PTHR43386">
    <property type="entry name" value="OLIGOPEPTIDE TRANSPORT SYSTEM PERMEASE PROTEIN APPC"/>
    <property type="match status" value="1"/>
</dbReference>
<evidence type="ECO:0000256" key="3">
    <source>
        <dbReference type="ARBA" id="ARBA00022475"/>
    </source>
</evidence>
<feature type="transmembrane region" description="Helical" evidence="7">
    <location>
        <begin position="243"/>
        <end position="262"/>
    </location>
</feature>
<dbReference type="Proteomes" id="UP001338137">
    <property type="component" value="Unassembled WGS sequence"/>
</dbReference>
<evidence type="ECO:0000259" key="8">
    <source>
        <dbReference type="PROSITE" id="PS50928"/>
    </source>
</evidence>
<feature type="transmembrane region" description="Helical" evidence="7">
    <location>
        <begin position="342"/>
        <end position="363"/>
    </location>
</feature>
<evidence type="ECO:0000313" key="10">
    <source>
        <dbReference type="Proteomes" id="UP001338137"/>
    </source>
</evidence>
<feature type="transmembrane region" description="Helical" evidence="7">
    <location>
        <begin position="21"/>
        <end position="43"/>
    </location>
</feature>
<dbReference type="Pfam" id="PF00528">
    <property type="entry name" value="BPD_transp_1"/>
    <property type="match status" value="1"/>
</dbReference>